<comment type="caution">
    <text evidence="6">The sequence shown here is derived from an EMBL/GenBank/DDBJ whole genome shotgun (WGS) entry which is preliminary data.</text>
</comment>
<evidence type="ECO:0000256" key="2">
    <source>
        <dbReference type="ARBA" id="ARBA00022884"/>
    </source>
</evidence>
<dbReference type="Gene3D" id="1.25.10.10">
    <property type="entry name" value="Leucine-rich Repeat Variant"/>
    <property type="match status" value="2"/>
</dbReference>
<protein>
    <submittedName>
        <fullName evidence="6">6150_t:CDS:1</fullName>
    </submittedName>
</protein>
<dbReference type="InterPro" id="IPR001313">
    <property type="entry name" value="Pumilio_RNA-bd_rpt"/>
</dbReference>
<dbReference type="InterPro" id="IPR033133">
    <property type="entry name" value="PUM-HD"/>
</dbReference>
<dbReference type="SMART" id="SM00025">
    <property type="entry name" value="Pumilio"/>
    <property type="match status" value="6"/>
</dbReference>
<keyword evidence="1" id="KW-0677">Repeat</keyword>
<evidence type="ECO:0000256" key="3">
    <source>
        <dbReference type="PROSITE-ProRule" id="PRU00317"/>
    </source>
</evidence>
<evidence type="ECO:0000259" key="5">
    <source>
        <dbReference type="PROSITE" id="PS50303"/>
    </source>
</evidence>
<dbReference type="AlphaFoldDB" id="A0A9N8ZI86"/>
<dbReference type="PROSITE" id="PS50303">
    <property type="entry name" value="PUM_HD"/>
    <property type="match status" value="1"/>
</dbReference>
<dbReference type="InterPro" id="IPR012959">
    <property type="entry name" value="CPL_dom"/>
</dbReference>
<feature type="region of interest" description="Disordered" evidence="4">
    <location>
        <begin position="1"/>
        <end position="25"/>
    </location>
</feature>
<dbReference type="PROSITE" id="PS50302">
    <property type="entry name" value="PUM"/>
    <property type="match status" value="1"/>
</dbReference>
<dbReference type="PANTHER" id="PTHR13389">
    <property type="entry name" value="PUMILIO HOMOLOG 3"/>
    <property type="match status" value="1"/>
</dbReference>
<accession>A0A9N8ZI86</accession>
<dbReference type="PANTHER" id="PTHR13389:SF0">
    <property type="entry name" value="PUMILIO HOMOLOG 3"/>
    <property type="match status" value="1"/>
</dbReference>
<evidence type="ECO:0000313" key="7">
    <source>
        <dbReference type="Proteomes" id="UP000789508"/>
    </source>
</evidence>
<proteinExistence type="predicted"/>
<feature type="compositionally biased region" description="Basic residues" evidence="4">
    <location>
        <begin position="1"/>
        <end position="11"/>
    </location>
</feature>
<dbReference type="EMBL" id="CAJVPS010000590">
    <property type="protein sequence ID" value="CAG8496663.1"/>
    <property type="molecule type" value="Genomic_DNA"/>
</dbReference>
<evidence type="ECO:0000256" key="4">
    <source>
        <dbReference type="SAM" id="MobiDB-lite"/>
    </source>
</evidence>
<keyword evidence="7" id="KW-1185">Reference proteome</keyword>
<organism evidence="6 7">
    <name type="scientific">Ambispora leptoticha</name>
    <dbReference type="NCBI Taxonomy" id="144679"/>
    <lineage>
        <taxon>Eukaryota</taxon>
        <taxon>Fungi</taxon>
        <taxon>Fungi incertae sedis</taxon>
        <taxon>Mucoromycota</taxon>
        <taxon>Glomeromycotina</taxon>
        <taxon>Glomeromycetes</taxon>
        <taxon>Archaeosporales</taxon>
        <taxon>Ambisporaceae</taxon>
        <taxon>Ambispora</taxon>
    </lineage>
</organism>
<feature type="repeat" description="Pumilio" evidence="3">
    <location>
        <begin position="153"/>
        <end position="188"/>
    </location>
</feature>
<dbReference type="GO" id="GO:0005730">
    <property type="term" value="C:nucleolus"/>
    <property type="evidence" value="ECO:0007669"/>
    <property type="project" value="TreeGrafter"/>
</dbReference>
<dbReference type="OrthoDB" id="497380at2759"/>
<dbReference type="Pfam" id="PF08144">
    <property type="entry name" value="CPL"/>
    <property type="match status" value="1"/>
</dbReference>
<keyword evidence="2" id="KW-0694">RNA-binding</keyword>
<dbReference type="GO" id="GO:0003729">
    <property type="term" value="F:mRNA binding"/>
    <property type="evidence" value="ECO:0007669"/>
    <property type="project" value="TreeGrafter"/>
</dbReference>
<evidence type="ECO:0000313" key="6">
    <source>
        <dbReference type="EMBL" id="CAG8496663.1"/>
    </source>
</evidence>
<dbReference type="InterPro" id="IPR011989">
    <property type="entry name" value="ARM-like"/>
</dbReference>
<dbReference type="Proteomes" id="UP000789508">
    <property type="component" value="Unassembled WGS sequence"/>
</dbReference>
<dbReference type="SUPFAM" id="SSF48371">
    <property type="entry name" value="ARM repeat"/>
    <property type="match status" value="1"/>
</dbReference>
<dbReference type="InterPro" id="IPR040059">
    <property type="entry name" value="PUM3"/>
</dbReference>
<reference evidence="6" key="1">
    <citation type="submission" date="2021-06" db="EMBL/GenBank/DDBJ databases">
        <authorList>
            <person name="Kallberg Y."/>
            <person name="Tangrot J."/>
            <person name="Rosling A."/>
        </authorList>
    </citation>
    <scope>NUCLEOTIDE SEQUENCE</scope>
    <source>
        <strain evidence="6">FL130A</strain>
    </source>
</reference>
<name>A0A9N8ZI86_9GLOM</name>
<dbReference type="InterPro" id="IPR016024">
    <property type="entry name" value="ARM-type_fold"/>
</dbReference>
<gene>
    <name evidence="6" type="ORF">ALEPTO_LOCUS3266</name>
</gene>
<feature type="domain" description="PUM-HD" evidence="5">
    <location>
        <begin position="15"/>
        <end position="403"/>
    </location>
</feature>
<evidence type="ECO:0000256" key="1">
    <source>
        <dbReference type="ARBA" id="ARBA00022737"/>
    </source>
</evidence>
<dbReference type="GO" id="GO:0006417">
    <property type="term" value="P:regulation of translation"/>
    <property type="evidence" value="ECO:0007669"/>
    <property type="project" value="TreeGrafter"/>
</dbReference>
<sequence>MLKNPAKKTKIEKRDNNKSVDSTSTSTTVITVGSSEVEINTVNLGEKTPDFLNTIYKLAKGLDDPAIRHKQQRDAIKILHSVMQNHLLNILLDDKASDILMCVFNRGRAPIKKKILIELEGDLFQIAQTDNGRRLIEIMLRERSIEKARIIQAFFGKVSELLKNKIGSYIMEAVYTESTSDQKARFISEVYGIKNSNDNSILKLNGIIDQNVLRKNEILCVVARNILNIVNEETIKHTIVQDMIIEYLTHTQIKEGQIITGKINKFIGSIVNTKNGIHLARLCFYHGTAKDRRIMLKSMVSKFASLCKSEYGHLLIVTIFESVDNVDMVYKVVLTEIILNLQKIMENDYGRICLVHLLTGRSALLPQETKRALASMDHIRSRASQKDTRNKMKKLAKKISPVLFRYIRDYPHKFFVSDNTGMILCVVLFYANGNWVKAVNRLIEFIKATPPQQNVMLSQYNRYLCMLAHNRFDLSQNWSLMAAPPNNLDFAVKLWGCIRNHLEFYATNAASSRVLASLLKINKVKSQVKIALKPHEEVIRQTANENCPSINWVAQHFGWTKFYTKESIDY</sequence>